<dbReference type="InterPro" id="IPR004963">
    <property type="entry name" value="PAE/NOTUM"/>
</dbReference>
<dbReference type="Pfam" id="PF03283">
    <property type="entry name" value="PAE"/>
    <property type="match status" value="1"/>
</dbReference>
<dbReference type="OMA" id="CKSNHAL"/>
<organism evidence="2 3">
    <name type="scientific">Eptatretus burgeri</name>
    <name type="common">Inshore hagfish</name>
    <dbReference type="NCBI Taxonomy" id="7764"/>
    <lineage>
        <taxon>Eukaryota</taxon>
        <taxon>Metazoa</taxon>
        <taxon>Chordata</taxon>
        <taxon>Craniata</taxon>
        <taxon>Vertebrata</taxon>
        <taxon>Cyclostomata</taxon>
        <taxon>Myxini</taxon>
        <taxon>Myxiniformes</taxon>
        <taxon>Myxinidae</taxon>
        <taxon>Eptatretinae</taxon>
        <taxon>Eptatretus</taxon>
    </lineage>
</organism>
<evidence type="ECO:0000256" key="1">
    <source>
        <dbReference type="ARBA" id="ARBA00010213"/>
    </source>
</evidence>
<keyword evidence="3" id="KW-1185">Reference proteome</keyword>
<proteinExistence type="inferred from homology"/>
<dbReference type="Ensembl" id="ENSEBUT00000002206.1">
    <property type="protein sequence ID" value="ENSEBUP00000001866.1"/>
    <property type="gene ID" value="ENSEBUG00000001526.1"/>
</dbReference>
<dbReference type="AlphaFoldDB" id="A0A8C4NEP8"/>
<reference evidence="2" key="1">
    <citation type="submission" date="2025-08" db="UniProtKB">
        <authorList>
            <consortium name="Ensembl"/>
        </authorList>
    </citation>
    <scope>IDENTIFICATION</scope>
</reference>
<dbReference type="PANTHER" id="PTHR21562:SF122">
    <property type="entry name" value="PALMITOLEOYL-PROTEIN CARBOXYLESTERASE NOTUM"/>
    <property type="match status" value="1"/>
</dbReference>
<dbReference type="PANTHER" id="PTHR21562">
    <property type="entry name" value="NOTUM-RELATED"/>
    <property type="match status" value="1"/>
</dbReference>
<name>A0A8C4NEP8_EPTBU</name>
<dbReference type="GeneTree" id="ENSGT00940000173033"/>
<sequence>MQGEACFLMLPRTLSPTSSPHSSYLLSITPGGWFCHSRESCEIRRARQPHLTGSTTWRWKRPGRGILSSRPEENPHWWNANTVIIPYCSSDVWSGNAARHDKEPLSFLGARIVREVVAELVQDGMSNARTVLLAGSSAGGTGVLLNLDRVATQLQELRNPAHVRGLADSGWFVRPGTHDAGKELQTALRLWNSSVPERCHLRLGADQAWRCLYGYEMFPTLTTPVFVSQWLFDEAQLEADQVYLLGATSERGRRLAYLRELGGELRASLQQLPAVFAPACVAHTLITSSTWAEVKVKEVSLPEALQCWELSLEKAEGKNTKPWAVVESKQSKTGEPVPRVKIPRNRHIKKSAPIYSKESEGCTFRVVDSCPWPTL</sequence>
<dbReference type="GO" id="GO:0016787">
    <property type="term" value="F:hydrolase activity"/>
    <property type="evidence" value="ECO:0007669"/>
    <property type="project" value="InterPro"/>
</dbReference>
<dbReference type="Proteomes" id="UP000694388">
    <property type="component" value="Unplaced"/>
</dbReference>
<evidence type="ECO:0000313" key="2">
    <source>
        <dbReference type="Ensembl" id="ENSEBUP00000001866.1"/>
    </source>
</evidence>
<protein>
    <recommendedName>
        <fullName evidence="4">Notum</fullName>
    </recommendedName>
</protein>
<accession>A0A8C4NEP8</accession>
<comment type="similarity">
    <text evidence="1">Belongs to the pectinacetylesterase family. Notum subfamily.</text>
</comment>
<reference evidence="2" key="2">
    <citation type="submission" date="2025-09" db="UniProtKB">
        <authorList>
            <consortium name="Ensembl"/>
        </authorList>
    </citation>
    <scope>IDENTIFICATION</scope>
</reference>
<evidence type="ECO:0000313" key="3">
    <source>
        <dbReference type="Proteomes" id="UP000694388"/>
    </source>
</evidence>
<evidence type="ECO:0008006" key="4">
    <source>
        <dbReference type="Google" id="ProtNLM"/>
    </source>
</evidence>